<organism evidence="8 9">
    <name type="scientific">Acropora cervicornis</name>
    <name type="common">Staghorn coral</name>
    <dbReference type="NCBI Taxonomy" id="6130"/>
    <lineage>
        <taxon>Eukaryota</taxon>
        <taxon>Metazoa</taxon>
        <taxon>Cnidaria</taxon>
        <taxon>Anthozoa</taxon>
        <taxon>Hexacorallia</taxon>
        <taxon>Scleractinia</taxon>
        <taxon>Astrocoeniina</taxon>
        <taxon>Acroporidae</taxon>
        <taxon>Acropora</taxon>
    </lineage>
</organism>
<dbReference type="PANTHER" id="PTHR46730">
    <property type="entry name" value="POLYCYSTIN-1"/>
    <property type="match status" value="1"/>
</dbReference>
<accession>A0AAD9VBH0</accession>
<dbReference type="EMBL" id="JARQWQ010000012">
    <property type="protein sequence ID" value="KAK2568306.1"/>
    <property type="molecule type" value="Genomic_DNA"/>
</dbReference>
<feature type="transmembrane region" description="Helical" evidence="6">
    <location>
        <begin position="1288"/>
        <end position="1312"/>
    </location>
</feature>
<dbReference type="GO" id="GO:0005261">
    <property type="term" value="F:monoatomic cation channel activity"/>
    <property type="evidence" value="ECO:0007669"/>
    <property type="project" value="TreeGrafter"/>
</dbReference>
<dbReference type="PANTHER" id="PTHR46730:SF1">
    <property type="entry name" value="PLAT DOMAIN-CONTAINING PROTEIN"/>
    <property type="match status" value="1"/>
</dbReference>
<evidence type="ECO:0000256" key="2">
    <source>
        <dbReference type="ARBA" id="ARBA00022692"/>
    </source>
</evidence>
<keyword evidence="2 6" id="KW-0812">Transmembrane</keyword>
<keyword evidence="5 6" id="KW-0472">Membrane</keyword>
<name>A0AAD9VBH0_ACRCE</name>
<evidence type="ECO:0000313" key="9">
    <source>
        <dbReference type="Proteomes" id="UP001249851"/>
    </source>
</evidence>
<dbReference type="GO" id="GO:0006816">
    <property type="term" value="P:calcium ion transport"/>
    <property type="evidence" value="ECO:0007669"/>
    <property type="project" value="TreeGrafter"/>
</dbReference>
<dbReference type="InterPro" id="IPR002859">
    <property type="entry name" value="PKD/REJ-like"/>
</dbReference>
<evidence type="ECO:0000259" key="7">
    <source>
        <dbReference type="Pfam" id="PF02010"/>
    </source>
</evidence>
<evidence type="ECO:0000256" key="6">
    <source>
        <dbReference type="SAM" id="Phobius"/>
    </source>
</evidence>
<dbReference type="Pfam" id="PF02010">
    <property type="entry name" value="REJ"/>
    <property type="match status" value="1"/>
</dbReference>
<comment type="caution">
    <text evidence="8">The sequence shown here is derived from an EMBL/GenBank/DDBJ whole genome shotgun (WGS) entry which is preliminary data.</text>
</comment>
<evidence type="ECO:0000256" key="3">
    <source>
        <dbReference type="ARBA" id="ARBA00022737"/>
    </source>
</evidence>
<gene>
    <name evidence="8" type="ORF">P5673_007316</name>
</gene>
<dbReference type="Proteomes" id="UP001249851">
    <property type="component" value="Unassembled WGS sequence"/>
</dbReference>
<sequence>MIYNIQSAQAVTETFNASRLAQAVTQTFNMSTFQAITASASLPPRNCYLGTTGQSSIRDCGNICNGTAVLSACHVCWRPGKVNPLLDCNGNCSGTAKIDDCNICTGGETGLNHNYLKDGCGVCNGTNSTCIGCDGVLNSGKVNDACDVCDGNGTSCTVVVKSIPRTIASCDASVLVVGAGFHNGDNVTCTKSRNVTHAVCDFEWFNYTPGNYNLSLIVIHNNQSDIKINPSIPVYYYNCSQLTVTNVSPNEVLLDDLPSYVILTGSGFFDWAGSETICFIGSQGTMDVMYVNSTNLKCKLSLSLSMDGGRRRVGSLTLTVFARAPRVVAAKFSGTAAEIIVNFDKEVKFAGKEACGVFFEAATVAKLGQSPECRLKTTQQLEITLGNGASIEVNDSLDFKENVFKARGQQFSKSLSGSFTVNFPDVLLKPTPSSGSGGRAPIFKWSLISPSNDSHFANITDILSALSDDTDRVHIPGGLLTPGTTYEFELRMANFLNPAAFEKVTHSVVKVDAPVPLLSLSSSIDLEKGEAFVSQNLVIKVTAVIAPCVNNTKVGFLWSVSCPDAKARLKVETSASFMTTKTKPSLSITKGVLTSGVTCTFSVTVAMDYDSTVKSLASVNIKALPSPLVPAIVGGSRQIGVNSGAIIFDALTQTVDPENSIQPLRCSWLCRDENDDFCFSAVKKGSLIVNSSLGCIFQVQSNEFTAGKTYNFSVEVSKSLRRAATFIMLTVVEGNPPKVWMGEANKKVLAHERVSLEGFYKTSVRPVKVEWTCLAEAGFAFVSLSNLQITQEYIPNGDSYAFVTLPKSVDINGATPFLKRGSKYRFQLTVNDGSKDGVATVDVDVRSGPTSGSLTVDNNNVKAMFDSVTMRATGWIAEKDAFPLKYAFGALSKGTGSDCKVWGPSSNNPENTAIMPAGSGTNNTLTLCVVVQDSFGSFATAQVNITSSPPDTSDLGSSAVNALFSRVVEAQVNSGNLDKALSDISNIASTIQDSAVLSPQLKREISQKTQNFIVDYLASSMANAAAKILGGLGEKSMNDDQAQDFFDWMGDLTGTGTDNDTSLDRNMVTVVDKLGGNLVAELILGDPPREVVNDKLGTLNVRVSKLNETELPISSKPGAPKFDPGTALRDTYGIPRQCGAGKTCIGLIVKLLQFARNLLKEDSKNKKDTAEVYDDQVVGLDFNDPVNKAKVLVHRLSSPIKLTFNIGIVPKDKNISCGFFNETIKAWLTTGMKALAPVGGDLVCESTHATFFGPFSQSLSNRTNTTSIDPTPITTVGAKVTVEEEKNYTAAIVGGVIGGVVFIIVIIAAVWWCSKKGKAQTRVSVEELQ</sequence>
<keyword evidence="4 6" id="KW-1133">Transmembrane helix</keyword>
<dbReference type="GO" id="GO:0005886">
    <property type="term" value="C:plasma membrane"/>
    <property type="evidence" value="ECO:0007669"/>
    <property type="project" value="TreeGrafter"/>
</dbReference>
<proteinExistence type="predicted"/>
<evidence type="ECO:0000256" key="4">
    <source>
        <dbReference type="ARBA" id="ARBA00022989"/>
    </source>
</evidence>
<keyword evidence="9" id="KW-1185">Reference proteome</keyword>
<protein>
    <submittedName>
        <fullName evidence="8">Polycystin-1</fullName>
    </submittedName>
</protein>
<feature type="domain" description="PKD/REJ-like" evidence="7">
    <location>
        <begin position="546"/>
        <end position="980"/>
    </location>
</feature>
<evidence type="ECO:0000313" key="8">
    <source>
        <dbReference type="EMBL" id="KAK2568306.1"/>
    </source>
</evidence>
<reference evidence="8" key="1">
    <citation type="journal article" date="2023" name="G3 (Bethesda)">
        <title>Whole genome assembly and annotation of the endangered Caribbean coral Acropora cervicornis.</title>
        <authorList>
            <person name="Selwyn J.D."/>
            <person name="Vollmer S.V."/>
        </authorList>
    </citation>
    <scope>NUCLEOTIDE SEQUENCE</scope>
    <source>
        <strain evidence="8">K2</strain>
    </source>
</reference>
<evidence type="ECO:0000256" key="1">
    <source>
        <dbReference type="ARBA" id="ARBA00004370"/>
    </source>
</evidence>
<comment type="subcellular location">
    <subcellularLocation>
        <location evidence="1">Membrane</location>
    </subcellularLocation>
</comment>
<evidence type="ECO:0000256" key="5">
    <source>
        <dbReference type="ARBA" id="ARBA00023136"/>
    </source>
</evidence>
<keyword evidence="3" id="KW-0677">Repeat</keyword>
<reference evidence="8" key="2">
    <citation type="journal article" date="2023" name="Science">
        <title>Genomic signatures of disease resistance in endangered staghorn corals.</title>
        <authorList>
            <person name="Vollmer S.V."/>
            <person name="Selwyn J.D."/>
            <person name="Despard B.A."/>
            <person name="Roesel C.L."/>
        </authorList>
    </citation>
    <scope>NUCLEOTIDE SEQUENCE</scope>
    <source>
        <strain evidence="8">K2</strain>
    </source>
</reference>